<evidence type="ECO:0000313" key="2">
    <source>
        <dbReference type="EMBL" id="RUS75960.1"/>
    </source>
</evidence>
<dbReference type="OrthoDB" id="6053618at2759"/>
<feature type="non-terminal residue" evidence="2">
    <location>
        <position position="283"/>
    </location>
</feature>
<evidence type="ECO:0000313" key="3">
    <source>
        <dbReference type="Proteomes" id="UP000271974"/>
    </source>
</evidence>
<sequence length="283" mass="33118">VNWLKKQTNEDEMMSEARRRGRELRRKHQEQEKMVKQKVREQLLQVEKEKKERELKLAKQKEAITREVHAHGGPCQSADEVREMKQKFGKGKKYTAALKSEIRFIKVVLGRKTQGLKLTGRVKDVEIMLMKYLSPDVSFECESPPQKKQKVKSDSEEDDSSEIESEDENFDRSDDETEIESTKKDLFSFDNQGQWVAVYYDNLFYVGQVIEVKSSTLATVKFLEQSKLRKDYFKWPGVEDVAEVDSSYVFHWDMDVRTVSNDGRVWQVDSVKKIDAAYLKIKA</sequence>
<keyword evidence="3" id="KW-1185">Reference proteome</keyword>
<feature type="region of interest" description="Disordered" evidence="1">
    <location>
        <begin position="140"/>
        <end position="176"/>
    </location>
</feature>
<name>A0A433T380_ELYCH</name>
<accession>A0A433T380</accession>
<comment type="caution">
    <text evidence="2">The sequence shown here is derived from an EMBL/GenBank/DDBJ whole genome shotgun (WGS) entry which is preliminary data.</text>
</comment>
<proteinExistence type="predicted"/>
<dbReference type="STRING" id="188477.A0A433T380"/>
<evidence type="ECO:0008006" key="4">
    <source>
        <dbReference type="Google" id="ProtNLM"/>
    </source>
</evidence>
<feature type="region of interest" description="Disordered" evidence="1">
    <location>
        <begin position="1"/>
        <end position="36"/>
    </location>
</feature>
<evidence type="ECO:0000256" key="1">
    <source>
        <dbReference type="SAM" id="MobiDB-lite"/>
    </source>
</evidence>
<feature type="compositionally biased region" description="Basic residues" evidence="1">
    <location>
        <begin position="19"/>
        <end position="28"/>
    </location>
</feature>
<protein>
    <recommendedName>
        <fullName evidence="4">Tudor domain-containing protein</fullName>
    </recommendedName>
</protein>
<dbReference type="Proteomes" id="UP000271974">
    <property type="component" value="Unassembled WGS sequence"/>
</dbReference>
<dbReference type="EMBL" id="RQTK01000696">
    <property type="protein sequence ID" value="RUS75960.1"/>
    <property type="molecule type" value="Genomic_DNA"/>
</dbReference>
<feature type="non-terminal residue" evidence="2">
    <location>
        <position position="1"/>
    </location>
</feature>
<gene>
    <name evidence="2" type="ORF">EGW08_016267</name>
</gene>
<reference evidence="2 3" key="1">
    <citation type="submission" date="2019-01" db="EMBL/GenBank/DDBJ databases">
        <title>A draft genome assembly of the solar-powered sea slug Elysia chlorotica.</title>
        <authorList>
            <person name="Cai H."/>
            <person name="Li Q."/>
            <person name="Fang X."/>
            <person name="Li J."/>
            <person name="Curtis N.E."/>
            <person name="Altenburger A."/>
            <person name="Shibata T."/>
            <person name="Feng M."/>
            <person name="Maeda T."/>
            <person name="Schwartz J.A."/>
            <person name="Shigenobu S."/>
            <person name="Lundholm N."/>
            <person name="Nishiyama T."/>
            <person name="Yang H."/>
            <person name="Hasebe M."/>
            <person name="Li S."/>
            <person name="Pierce S.K."/>
            <person name="Wang J."/>
        </authorList>
    </citation>
    <scope>NUCLEOTIDE SEQUENCE [LARGE SCALE GENOMIC DNA]</scope>
    <source>
        <strain evidence="2">EC2010</strain>
        <tissue evidence="2">Whole organism of an adult</tissue>
    </source>
</reference>
<dbReference type="AlphaFoldDB" id="A0A433T380"/>
<feature type="compositionally biased region" description="Acidic residues" evidence="1">
    <location>
        <begin position="155"/>
        <end position="176"/>
    </location>
</feature>
<organism evidence="2 3">
    <name type="scientific">Elysia chlorotica</name>
    <name type="common">Eastern emerald elysia</name>
    <name type="synonym">Sea slug</name>
    <dbReference type="NCBI Taxonomy" id="188477"/>
    <lineage>
        <taxon>Eukaryota</taxon>
        <taxon>Metazoa</taxon>
        <taxon>Spiralia</taxon>
        <taxon>Lophotrochozoa</taxon>
        <taxon>Mollusca</taxon>
        <taxon>Gastropoda</taxon>
        <taxon>Heterobranchia</taxon>
        <taxon>Euthyneura</taxon>
        <taxon>Panpulmonata</taxon>
        <taxon>Sacoglossa</taxon>
        <taxon>Placobranchoidea</taxon>
        <taxon>Plakobranchidae</taxon>
        <taxon>Elysia</taxon>
    </lineage>
</organism>